<name>A0ABP9WY00_9CHLR</name>
<dbReference type="PANTHER" id="PTHR48081">
    <property type="entry name" value="AB HYDROLASE SUPERFAMILY PROTEIN C4A8.06C"/>
    <property type="match status" value="1"/>
</dbReference>
<dbReference type="InterPro" id="IPR029058">
    <property type="entry name" value="AB_hydrolase_fold"/>
</dbReference>
<evidence type="ECO:0000256" key="1">
    <source>
        <dbReference type="ARBA" id="ARBA00022801"/>
    </source>
</evidence>
<gene>
    <name evidence="3" type="primary">nlhH</name>
    <name evidence="3" type="ORF">Hgul01_01853</name>
</gene>
<feature type="domain" description="Alpha/beta hydrolase fold-3" evidence="2">
    <location>
        <begin position="72"/>
        <end position="280"/>
    </location>
</feature>
<evidence type="ECO:0000259" key="2">
    <source>
        <dbReference type="Pfam" id="PF07859"/>
    </source>
</evidence>
<protein>
    <submittedName>
        <fullName evidence="3">Carboxylesterase NlhH</fullName>
    </submittedName>
</protein>
<evidence type="ECO:0000313" key="3">
    <source>
        <dbReference type="EMBL" id="GAA5528057.1"/>
    </source>
</evidence>
<reference evidence="3 4" key="1">
    <citation type="submission" date="2024-02" db="EMBL/GenBank/DDBJ databases">
        <title>Herpetosiphon gulosus NBRC 112829.</title>
        <authorList>
            <person name="Ichikawa N."/>
            <person name="Katano-Makiyama Y."/>
            <person name="Hidaka K."/>
        </authorList>
    </citation>
    <scope>NUCLEOTIDE SEQUENCE [LARGE SCALE GENOMIC DNA]</scope>
    <source>
        <strain evidence="3 4">NBRC 112829</strain>
    </source>
</reference>
<keyword evidence="1" id="KW-0378">Hydrolase</keyword>
<dbReference type="Gene3D" id="3.40.50.1820">
    <property type="entry name" value="alpha/beta hydrolase"/>
    <property type="match status" value="1"/>
</dbReference>
<dbReference type="PANTHER" id="PTHR48081:SF8">
    <property type="entry name" value="ALPHA_BETA HYDROLASE FOLD-3 DOMAIN-CONTAINING PROTEIN-RELATED"/>
    <property type="match status" value="1"/>
</dbReference>
<dbReference type="RefSeq" id="WP_345721667.1">
    <property type="nucleotide sequence ID" value="NZ_BAABRU010000006.1"/>
</dbReference>
<proteinExistence type="predicted"/>
<dbReference type="EMBL" id="BAABRU010000006">
    <property type="protein sequence ID" value="GAA5528057.1"/>
    <property type="molecule type" value="Genomic_DNA"/>
</dbReference>
<dbReference type="Pfam" id="PF07859">
    <property type="entry name" value="Abhydrolase_3"/>
    <property type="match status" value="1"/>
</dbReference>
<dbReference type="Proteomes" id="UP001428290">
    <property type="component" value="Unassembled WGS sequence"/>
</dbReference>
<dbReference type="InterPro" id="IPR013094">
    <property type="entry name" value="AB_hydrolase_3"/>
</dbReference>
<dbReference type="SUPFAM" id="SSF53474">
    <property type="entry name" value="alpha/beta-Hydrolases"/>
    <property type="match status" value="1"/>
</dbReference>
<accession>A0ABP9WY00</accession>
<comment type="caution">
    <text evidence="3">The sequence shown here is derived from an EMBL/GenBank/DDBJ whole genome shotgun (WGS) entry which is preliminary data.</text>
</comment>
<keyword evidence="4" id="KW-1185">Reference proteome</keyword>
<evidence type="ECO:0000313" key="4">
    <source>
        <dbReference type="Proteomes" id="UP001428290"/>
    </source>
</evidence>
<dbReference type="InterPro" id="IPR050300">
    <property type="entry name" value="GDXG_lipolytic_enzyme"/>
</dbReference>
<sequence>MQLSMVAAELQRYVRRIPPLPLGSTWGRRFVRWLGSRIPTKQFDGVTVDQRNDLNPPVRIYRPAVCRSNAALFWIHGGGMIIGQASQDDQWCATTAQRLGIVVVSVEYRLAPEHPFPAPLDDCLAGWQWLQQQATMLGLDPSRVVLSGESAGGGLAASLAQRLVDLGTIQPLAQLLFCPMLDDRTTINAELTSIDHFVWNNRKNLIGWQAYLAAKPGVGAMPAYAVPARRENLQGLPPTWIGVGDIDLFYQEDRLYAEHLQAAGVDVTFEVVGGGPHGFQNWAFDSAMAQAFIAKAHSWLQARLEC</sequence>
<organism evidence="3 4">
    <name type="scientific">Herpetosiphon gulosus</name>
    <dbReference type="NCBI Taxonomy" id="1973496"/>
    <lineage>
        <taxon>Bacteria</taxon>
        <taxon>Bacillati</taxon>
        <taxon>Chloroflexota</taxon>
        <taxon>Chloroflexia</taxon>
        <taxon>Herpetosiphonales</taxon>
        <taxon>Herpetosiphonaceae</taxon>
        <taxon>Herpetosiphon</taxon>
    </lineage>
</organism>